<evidence type="ECO:0000313" key="5">
    <source>
        <dbReference type="Proteomes" id="UP000294702"/>
    </source>
</evidence>
<feature type="transmembrane region" description="Helical" evidence="1">
    <location>
        <begin position="170"/>
        <end position="190"/>
    </location>
</feature>
<evidence type="ECO:0000313" key="4">
    <source>
        <dbReference type="EMBL" id="TCK01474.1"/>
    </source>
</evidence>
<comment type="caution">
    <text evidence="4">The sequence shown here is derived from an EMBL/GenBank/DDBJ whole genome shotgun (WGS) entry which is preliminary data.</text>
</comment>
<dbReference type="EMBL" id="SMFT01000001">
    <property type="protein sequence ID" value="TCK01474.1"/>
    <property type="molecule type" value="Genomic_DNA"/>
</dbReference>
<dbReference type="InterPro" id="IPR024588">
    <property type="entry name" value="YejM_N"/>
</dbReference>
<feature type="domain" description="Inner membrane protein YejM N-terminal" evidence="3">
    <location>
        <begin position="6"/>
        <end position="251"/>
    </location>
</feature>
<dbReference type="PIRSF" id="PIRSF004950">
    <property type="entry name" value="Mmb_sulf_HI0842"/>
    <property type="match status" value="1"/>
</dbReference>
<dbReference type="RefSeq" id="WP_132687701.1">
    <property type="nucleotide sequence ID" value="NZ_SMFT01000001.1"/>
</dbReference>
<dbReference type="InterPro" id="IPR017850">
    <property type="entry name" value="Alkaline_phosphatase_core_sf"/>
</dbReference>
<proteinExistence type="predicted"/>
<dbReference type="InterPro" id="IPR012159">
    <property type="entry name" value="YejM-like"/>
</dbReference>
<dbReference type="InterPro" id="IPR000917">
    <property type="entry name" value="Sulfatase_N"/>
</dbReference>
<dbReference type="Pfam" id="PF11893">
    <property type="entry name" value="DUF3413"/>
    <property type="match status" value="1"/>
</dbReference>
<feature type="transmembrane region" description="Helical" evidence="1">
    <location>
        <begin position="91"/>
        <end position="115"/>
    </location>
</feature>
<sequence length="578" mass="67186">MIKVSRQYKEDTSQKISWGHWFAFFNIIWAIIIGARYAFLIDWPDTLFARVYFFISILGHFSFVVFAFYLLIIFPLSFIVKNHRTFRGLSVIIATLCISLLLIDTQVFAEFNFHLSSVVWNLLVNPENGELARSWQIFFAFMPLILLTEMVFSRWSWYKLRSLNRQKWRTWIAPLFFSCFIATHLIYTWADAVLYRPITMQKSNFPLSYPMTARSFLQKHGFLDKQEYRQTIQQQGRPEAAKLDYPKQPLEIDPHHQAQNILFITIAGLRYDAITPTTMPALRQFADKASEFTNHYSTGNNANTGLAGLFYGLNANYVDSLLNAHLSSLLLQLAQQQHYQIGLFSDNNFNQFLFRQSILGKITPKNQANQTQQQSIQALQHWYQNALTQQQPLLAYLDLNIANNLDQEAYQQALHKLDQALAPLLNQIQSNTLVIITAEYGYQFTDDHQLQLQDNFSRQQIQVPLIIYGKDLPVGKINKLTSHVDLFATLLPFYGVKNPSYTYSQGENLFAPERQFNWVIAGNYRWKVIITPNGTQYHIDDKGNYQKYNADYQAENSASPPLGLFLEVFRQNHQFFAD</sequence>
<dbReference type="AlphaFoldDB" id="A0A4R1G1H6"/>
<organism evidence="4 5">
    <name type="scientific">Volucribacter psittacicida</name>
    <dbReference type="NCBI Taxonomy" id="203482"/>
    <lineage>
        <taxon>Bacteria</taxon>
        <taxon>Pseudomonadati</taxon>
        <taxon>Pseudomonadota</taxon>
        <taxon>Gammaproteobacteria</taxon>
        <taxon>Pasteurellales</taxon>
        <taxon>Pasteurellaceae</taxon>
        <taxon>Volucribacter</taxon>
    </lineage>
</organism>
<feature type="domain" description="Sulfatase N-terminal" evidence="2">
    <location>
        <begin position="405"/>
        <end position="495"/>
    </location>
</feature>
<accession>A0A4R1G1H6</accession>
<dbReference type="Proteomes" id="UP000294702">
    <property type="component" value="Unassembled WGS sequence"/>
</dbReference>
<protein>
    <recommendedName>
        <fullName evidence="6">Inner membrane protein YejM</fullName>
    </recommendedName>
</protein>
<evidence type="ECO:0000259" key="2">
    <source>
        <dbReference type="Pfam" id="PF00884"/>
    </source>
</evidence>
<gene>
    <name evidence="4" type="ORF">EV694_0085</name>
</gene>
<evidence type="ECO:0008006" key="6">
    <source>
        <dbReference type="Google" id="ProtNLM"/>
    </source>
</evidence>
<feature type="transmembrane region" description="Helical" evidence="1">
    <location>
        <begin position="135"/>
        <end position="158"/>
    </location>
</feature>
<name>A0A4R1G1H6_9PAST</name>
<dbReference type="PANTHER" id="PTHR43108:SF10">
    <property type="entry name" value="INNER MEMBRANE PROTEIN YEJM"/>
    <property type="match status" value="1"/>
</dbReference>
<dbReference type="Gene3D" id="3.40.720.10">
    <property type="entry name" value="Alkaline Phosphatase, subunit A"/>
    <property type="match status" value="2"/>
</dbReference>
<dbReference type="SUPFAM" id="SSF53649">
    <property type="entry name" value="Alkaline phosphatase-like"/>
    <property type="match status" value="1"/>
</dbReference>
<reference evidence="4 5" key="1">
    <citation type="submission" date="2019-03" db="EMBL/GenBank/DDBJ databases">
        <title>Genomic Encyclopedia of Type Strains, Phase IV (KMG-IV): sequencing the most valuable type-strain genomes for metagenomic binning, comparative biology and taxonomic classification.</title>
        <authorList>
            <person name="Goeker M."/>
        </authorList>
    </citation>
    <scope>NUCLEOTIDE SEQUENCE [LARGE SCALE GENOMIC DNA]</scope>
    <source>
        <strain evidence="4 5">DSM 15534</strain>
    </source>
</reference>
<keyword evidence="5" id="KW-1185">Reference proteome</keyword>
<dbReference type="GO" id="GO:0005886">
    <property type="term" value="C:plasma membrane"/>
    <property type="evidence" value="ECO:0007669"/>
    <property type="project" value="TreeGrafter"/>
</dbReference>
<feature type="transmembrane region" description="Helical" evidence="1">
    <location>
        <begin position="51"/>
        <end position="79"/>
    </location>
</feature>
<evidence type="ECO:0000259" key="3">
    <source>
        <dbReference type="Pfam" id="PF11893"/>
    </source>
</evidence>
<dbReference type="PANTHER" id="PTHR43108">
    <property type="entry name" value="N-ACETYLGLUCOSAMINE-6-SULFATASE FAMILY MEMBER"/>
    <property type="match status" value="1"/>
</dbReference>
<feature type="transmembrane region" description="Helical" evidence="1">
    <location>
        <begin position="21"/>
        <end position="39"/>
    </location>
</feature>
<keyword evidence="1" id="KW-0472">Membrane</keyword>
<dbReference type="OrthoDB" id="236686at2"/>
<evidence type="ECO:0000256" key="1">
    <source>
        <dbReference type="SAM" id="Phobius"/>
    </source>
</evidence>
<keyword evidence="1" id="KW-1133">Transmembrane helix</keyword>
<keyword evidence="1" id="KW-0812">Transmembrane</keyword>
<dbReference type="Pfam" id="PF00884">
    <property type="entry name" value="Sulfatase"/>
    <property type="match status" value="1"/>
</dbReference>